<accession>A0A316ZFU8</accession>
<feature type="compositionally biased region" description="Polar residues" evidence="1">
    <location>
        <begin position="121"/>
        <end position="133"/>
    </location>
</feature>
<name>A0A316ZFU8_9BASI</name>
<evidence type="ECO:0000313" key="3">
    <source>
        <dbReference type="Proteomes" id="UP000245946"/>
    </source>
</evidence>
<gene>
    <name evidence="2" type="ORF">FA09DRAFT_206522</name>
</gene>
<proteinExistence type="predicted"/>
<dbReference type="GeneID" id="37267012"/>
<feature type="region of interest" description="Disordered" evidence="1">
    <location>
        <begin position="93"/>
        <end position="133"/>
    </location>
</feature>
<keyword evidence="3" id="KW-1185">Reference proteome</keyword>
<reference evidence="2 3" key="1">
    <citation type="journal article" date="2018" name="Mol. Biol. Evol.">
        <title>Broad Genomic Sampling Reveals a Smut Pathogenic Ancestry of the Fungal Clade Ustilaginomycotina.</title>
        <authorList>
            <person name="Kijpornyongpan T."/>
            <person name="Mondo S.J."/>
            <person name="Barry K."/>
            <person name="Sandor L."/>
            <person name="Lee J."/>
            <person name="Lipzen A."/>
            <person name="Pangilinan J."/>
            <person name="LaButti K."/>
            <person name="Hainaut M."/>
            <person name="Henrissat B."/>
            <person name="Grigoriev I.V."/>
            <person name="Spatafora J.W."/>
            <person name="Aime M.C."/>
        </authorList>
    </citation>
    <scope>NUCLEOTIDE SEQUENCE [LARGE SCALE GENOMIC DNA]</scope>
    <source>
        <strain evidence="2 3">MCA 4186</strain>
    </source>
</reference>
<sequence>MPISTLPAPCSTRATAARRHMPSKAARPSSPRRCCVCMASLQYVLPLHRVLGLATHGPPEVIPVLKQPTVGLSLPQDDPRLSHRLCPSSARHTRAALRAAARAGARSHRVSAGGGGARPGTLSSSPSHLSAQR</sequence>
<organism evidence="2 3">
    <name type="scientific">Tilletiopsis washingtonensis</name>
    <dbReference type="NCBI Taxonomy" id="58919"/>
    <lineage>
        <taxon>Eukaryota</taxon>
        <taxon>Fungi</taxon>
        <taxon>Dikarya</taxon>
        <taxon>Basidiomycota</taxon>
        <taxon>Ustilaginomycotina</taxon>
        <taxon>Exobasidiomycetes</taxon>
        <taxon>Entylomatales</taxon>
        <taxon>Entylomatales incertae sedis</taxon>
        <taxon>Tilletiopsis</taxon>
    </lineage>
</organism>
<evidence type="ECO:0000256" key="1">
    <source>
        <dbReference type="SAM" id="MobiDB-lite"/>
    </source>
</evidence>
<dbReference type="AlphaFoldDB" id="A0A316ZFU8"/>
<dbReference type="Proteomes" id="UP000245946">
    <property type="component" value="Unassembled WGS sequence"/>
</dbReference>
<evidence type="ECO:0000313" key="2">
    <source>
        <dbReference type="EMBL" id="PWO00117.1"/>
    </source>
</evidence>
<dbReference type="RefSeq" id="XP_025600395.1">
    <property type="nucleotide sequence ID" value="XM_025739466.1"/>
</dbReference>
<feature type="region of interest" description="Disordered" evidence="1">
    <location>
        <begin position="1"/>
        <end position="30"/>
    </location>
</feature>
<protein>
    <submittedName>
        <fullName evidence="2">Uncharacterized protein</fullName>
    </submittedName>
</protein>
<dbReference type="EMBL" id="KZ819286">
    <property type="protein sequence ID" value="PWO00117.1"/>
    <property type="molecule type" value="Genomic_DNA"/>
</dbReference>